<feature type="transmembrane region" description="Helical" evidence="2">
    <location>
        <begin position="151"/>
        <end position="173"/>
    </location>
</feature>
<feature type="transmembrane region" description="Helical" evidence="2">
    <location>
        <begin position="212"/>
        <end position="233"/>
    </location>
</feature>
<keyword evidence="2" id="KW-1133">Transmembrane helix</keyword>
<accession>A0A6P2C5G3</accession>
<evidence type="ECO:0000256" key="1">
    <source>
        <dbReference type="SAM" id="MobiDB-lite"/>
    </source>
</evidence>
<proteinExistence type="predicted"/>
<reference evidence="3 4" key="1">
    <citation type="submission" date="2018-11" db="EMBL/GenBank/DDBJ databases">
        <title>Trebonia kvetii gen.nov., sp.nov., a novel acidophilic actinobacterium, and proposal of the new actinobacterial family Treboniaceae fam. nov.</title>
        <authorList>
            <person name="Rapoport D."/>
            <person name="Sagova-Mareckova M."/>
            <person name="Sedlacek I."/>
            <person name="Provaznik J."/>
            <person name="Kralova S."/>
            <person name="Pavlinic D."/>
            <person name="Benes V."/>
            <person name="Kopecky J."/>
        </authorList>
    </citation>
    <scope>NUCLEOTIDE SEQUENCE [LARGE SCALE GENOMIC DNA]</scope>
    <source>
        <strain evidence="3 4">15Tr583</strain>
    </source>
</reference>
<dbReference type="EMBL" id="RPFW01000002">
    <property type="protein sequence ID" value="TVZ04763.1"/>
    <property type="molecule type" value="Genomic_DNA"/>
</dbReference>
<organism evidence="3 4">
    <name type="scientific">Trebonia kvetii</name>
    <dbReference type="NCBI Taxonomy" id="2480626"/>
    <lineage>
        <taxon>Bacteria</taxon>
        <taxon>Bacillati</taxon>
        <taxon>Actinomycetota</taxon>
        <taxon>Actinomycetes</taxon>
        <taxon>Streptosporangiales</taxon>
        <taxon>Treboniaceae</taxon>
        <taxon>Trebonia</taxon>
    </lineage>
</organism>
<protein>
    <recommendedName>
        <fullName evidence="5">ABC transporter permease</fullName>
    </recommendedName>
</protein>
<feature type="region of interest" description="Disordered" evidence="1">
    <location>
        <begin position="334"/>
        <end position="375"/>
    </location>
</feature>
<feature type="transmembrane region" description="Helical" evidence="2">
    <location>
        <begin position="180"/>
        <end position="206"/>
    </location>
</feature>
<dbReference type="RefSeq" id="WP_145852471.1">
    <property type="nucleotide sequence ID" value="NZ_RPFW01000002.1"/>
</dbReference>
<feature type="transmembrane region" description="Helical" evidence="2">
    <location>
        <begin position="12"/>
        <end position="34"/>
    </location>
</feature>
<keyword evidence="2" id="KW-0472">Membrane</keyword>
<sequence>MPDTSRVRRQPSPVRLFAIAVAAAVVSLILTLSFDFADHAPAPHGVRLAVAAPAGFTRELSAGLAHAAPGGFTVVAEPTAQAVAGSVRSQSAAGGLVAGAAGPVTIVTAGAAGPAQQQAITAALTAAATAFHRQARPLDVAPLPANDRAGLSVFVFELGLLVPSVIGGVGLFLAGRRFRIWWRIAAAALFALLAALASALVLNVVFGALTGATLALIGVGFLGALAFVAFIAACQAVVGLPGTGLAALAFVFVGNAVSGGTLAFAFLPDGFRQVAPWLPNGAVVSAARDVAYLPDASLQHPLLVLGIWLAGSLAVLVRMDLLHVAERRHTPEREAEIYATPGTSHIRQRRARRRARRRAAAAGPPPASASPAGAR</sequence>
<name>A0A6P2C5G3_9ACTN</name>
<dbReference type="AlphaFoldDB" id="A0A6P2C5G3"/>
<feature type="transmembrane region" description="Helical" evidence="2">
    <location>
        <begin position="245"/>
        <end position="267"/>
    </location>
</feature>
<evidence type="ECO:0000256" key="2">
    <source>
        <dbReference type="SAM" id="Phobius"/>
    </source>
</evidence>
<dbReference type="Proteomes" id="UP000460272">
    <property type="component" value="Unassembled WGS sequence"/>
</dbReference>
<evidence type="ECO:0000313" key="3">
    <source>
        <dbReference type="EMBL" id="TVZ04763.1"/>
    </source>
</evidence>
<evidence type="ECO:0000313" key="4">
    <source>
        <dbReference type="Proteomes" id="UP000460272"/>
    </source>
</evidence>
<keyword evidence="2" id="KW-0812">Transmembrane</keyword>
<evidence type="ECO:0008006" key="5">
    <source>
        <dbReference type="Google" id="ProtNLM"/>
    </source>
</evidence>
<keyword evidence="4" id="KW-1185">Reference proteome</keyword>
<feature type="compositionally biased region" description="Basic residues" evidence="1">
    <location>
        <begin position="346"/>
        <end position="359"/>
    </location>
</feature>
<feature type="transmembrane region" description="Helical" evidence="2">
    <location>
        <begin position="302"/>
        <end position="321"/>
    </location>
</feature>
<dbReference type="OrthoDB" id="3288304at2"/>
<comment type="caution">
    <text evidence="3">The sequence shown here is derived from an EMBL/GenBank/DDBJ whole genome shotgun (WGS) entry which is preliminary data.</text>
</comment>
<gene>
    <name evidence="3" type="ORF">EAS64_08870</name>
</gene>